<accession>A0A8S9TZG5</accession>
<protein>
    <recommendedName>
        <fullName evidence="5">BZIP domain-containing protein</fullName>
    </recommendedName>
</protein>
<keyword evidence="1" id="KW-0175">Coiled coil</keyword>
<organism evidence="3 4">
    <name type="scientific">Phytophthora infestans</name>
    <name type="common">Potato late blight agent</name>
    <name type="synonym">Botrytis infestans</name>
    <dbReference type="NCBI Taxonomy" id="4787"/>
    <lineage>
        <taxon>Eukaryota</taxon>
        <taxon>Sar</taxon>
        <taxon>Stramenopiles</taxon>
        <taxon>Oomycota</taxon>
        <taxon>Peronosporomycetes</taxon>
        <taxon>Peronosporales</taxon>
        <taxon>Peronosporaceae</taxon>
        <taxon>Phytophthora</taxon>
    </lineage>
</organism>
<evidence type="ECO:0008006" key="5">
    <source>
        <dbReference type="Google" id="ProtNLM"/>
    </source>
</evidence>
<gene>
    <name evidence="3" type="ORF">GN958_ATG18407</name>
</gene>
<dbReference type="AlphaFoldDB" id="A0A8S9TZG5"/>
<dbReference type="Proteomes" id="UP000704712">
    <property type="component" value="Unassembled WGS sequence"/>
</dbReference>
<feature type="compositionally biased region" description="Polar residues" evidence="2">
    <location>
        <begin position="37"/>
        <end position="73"/>
    </location>
</feature>
<feature type="region of interest" description="Disordered" evidence="2">
    <location>
        <begin position="37"/>
        <end position="84"/>
    </location>
</feature>
<evidence type="ECO:0000256" key="1">
    <source>
        <dbReference type="SAM" id="Coils"/>
    </source>
</evidence>
<name>A0A8S9TZG5_PHYIN</name>
<proteinExistence type="predicted"/>
<dbReference type="EMBL" id="JAACNO010002550">
    <property type="protein sequence ID" value="KAF4132437.1"/>
    <property type="molecule type" value="Genomic_DNA"/>
</dbReference>
<evidence type="ECO:0000313" key="3">
    <source>
        <dbReference type="EMBL" id="KAF4132437.1"/>
    </source>
</evidence>
<comment type="caution">
    <text evidence="3">The sequence shown here is derived from an EMBL/GenBank/DDBJ whole genome shotgun (WGS) entry which is preliminary data.</text>
</comment>
<evidence type="ECO:0000256" key="2">
    <source>
        <dbReference type="SAM" id="MobiDB-lite"/>
    </source>
</evidence>
<evidence type="ECO:0000313" key="4">
    <source>
        <dbReference type="Proteomes" id="UP000704712"/>
    </source>
</evidence>
<sequence>MQASTSTLDPPNLQKLSGNVIASVVQRSRAYYVQSQSVCEQSDMTTDRSPPASTAGTSAVKPTSTRAVRSARQSGDRKMADIGSYRRQCRERRRKYQERYRARQRQMIEDLEACNLKLQREIEGQRRKRNTLVRFVLTRSVWHVAVDFFRLFKRELLTANEPPVMTFLRATMAQDLDAGSVHGLHALVTNWAVFTELFQEVHIQLRGLEQVADATLVATTTTSITFTSRSLSNLFPGLTSSRADPSNDRKRSRIACRLQGQILVMHGSVLSRWDGTINRVVSLITQVDMVSPLLQLLDNLEDVSLVFRHARISPECSLIVGSASIGTIDRVN</sequence>
<reference evidence="3" key="1">
    <citation type="submission" date="2020-03" db="EMBL/GenBank/DDBJ databases">
        <title>Hybrid Assembly of Korean Phytophthora infestans isolates.</title>
        <authorList>
            <person name="Prokchorchik M."/>
            <person name="Lee Y."/>
            <person name="Seo J."/>
            <person name="Cho J.-H."/>
            <person name="Park Y.-E."/>
            <person name="Jang D.-C."/>
            <person name="Im J.-S."/>
            <person name="Choi J.-G."/>
            <person name="Park H.-J."/>
            <person name="Lee G.-B."/>
            <person name="Lee Y.-G."/>
            <person name="Hong S.-Y."/>
            <person name="Cho K."/>
            <person name="Sohn K.H."/>
        </authorList>
    </citation>
    <scope>NUCLEOTIDE SEQUENCE</scope>
    <source>
        <strain evidence="3">KR_2_A2</strain>
    </source>
</reference>
<feature type="coiled-coil region" evidence="1">
    <location>
        <begin position="101"/>
        <end position="128"/>
    </location>
</feature>